<dbReference type="EMBL" id="UINC01183430">
    <property type="protein sequence ID" value="SVD94196.1"/>
    <property type="molecule type" value="Genomic_DNA"/>
</dbReference>
<evidence type="ECO:0008006" key="2">
    <source>
        <dbReference type="Google" id="ProtNLM"/>
    </source>
</evidence>
<reference evidence="1" key="1">
    <citation type="submission" date="2018-05" db="EMBL/GenBank/DDBJ databases">
        <authorList>
            <person name="Lanie J.A."/>
            <person name="Ng W.-L."/>
            <person name="Kazmierczak K.M."/>
            <person name="Andrzejewski T.M."/>
            <person name="Davidsen T.M."/>
            <person name="Wayne K.J."/>
            <person name="Tettelin H."/>
            <person name="Glass J.I."/>
            <person name="Rusch D."/>
            <person name="Podicherti R."/>
            <person name="Tsui H.-C.T."/>
            <person name="Winkler M.E."/>
        </authorList>
    </citation>
    <scope>NUCLEOTIDE SEQUENCE</scope>
</reference>
<organism evidence="1">
    <name type="scientific">marine metagenome</name>
    <dbReference type="NCBI Taxonomy" id="408172"/>
    <lineage>
        <taxon>unclassified sequences</taxon>
        <taxon>metagenomes</taxon>
        <taxon>ecological metagenomes</taxon>
    </lineage>
</organism>
<gene>
    <name evidence="1" type="ORF">METZ01_LOCUS447050</name>
</gene>
<accession>A0A382ZF78</accession>
<protein>
    <recommendedName>
        <fullName evidence="2">NAD(P)-binding domain-containing protein</fullName>
    </recommendedName>
</protein>
<dbReference type="AlphaFoldDB" id="A0A382ZF78"/>
<feature type="non-terminal residue" evidence="1">
    <location>
        <position position="1"/>
    </location>
</feature>
<proteinExistence type="predicted"/>
<dbReference type="Gene3D" id="3.90.25.10">
    <property type="entry name" value="UDP-galactose 4-epimerase, domain 1"/>
    <property type="match status" value="1"/>
</dbReference>
<evidence type="ECO:0000313" key="1">
    <source>
        <dbReference type="EMBL" id="SVD94196.1"/>
    </source>
</evidence>
<sequence length="60" mass="6972">RILNSKSEIKFIPFNISGRNRKVEILSRIPNINKAKKLLSYEPKFDLEHSIRSISASMKD</sequence>
<name>A0A382ZF78_9ZZZZ</name>